<evidence type="ECO:0000256" key="11">
    <source>
        <dbReference type="RuleBase" id="RU003750"/>
    </source>
</evidence>
<accession>A0A2T6C5L3</accession>
<dbReference type="GO" id="GO:0016780">
    <property type="term" value="F:phosphotransferase activity, for other substituted phosphate groups"/>
    <property type="evidence" value="ECO:0007669"/>
    <property type="project" value="InterPro"/>
</dbReference>
<dbReference type="PANTHER" id="PTHR14269:SF62">
    <property type="entry name" value="CDP-DIACYLGLYCEROL--GLYCEROL-3-PHOSPHATE 3-PHOSPHATIDYLTRANSFERASE 1, CHLOROPLASTIC"/>
    <property type="match status" value="1"/>
</dbReference>
<keyword evidence="14" id="KW-1185">Reference proteome</keyword>
<dbReference type="PROSITE" id="PS00379">
    <property type="entry name" value="CDP_ALCOHOL_P_TRANSF"/>
    <property type="match status" value="1"/>
</dbReference>
<dbReference type="EMBL" id="QBKT01000001">
    <property type="protein sequence ID" value="PTX63582.1"/>
    <property type="molecule type" value="Genomic_DNA"/>
</dbReference>
<gene>
    <name evidence="13" type="ORF">C8N46_101183</name>
</gene>
<keyword evidence="6 12" id="KW-1133">Transmembrane helix</keyword>
<keyword evidence="5 12" id="KW-0812">Transmembrane</keyword>
<keyword evidence="8 12" id="KW-0472">Membrane</keyword>
<evidence type="ECO:0000256" key="12">
    <source>
        <dbReference type="SAM" id="Phobius"/>
    </source>
</evidence>
<feature type="transmembrane region" description="Helical" evidence="12">
    <location>
        <begin position="35"/>
        <end position="58"/>
    </location>
</feature>
<dbReference type="InterPro" id="IPR048254">
    <property type="entry name" value="CDP_ALCOHOL_P_TRANSF_CS"/>
</dbReference>
<comment type="caution">
    <text evidence="13">The sequence shown here is derived from an EMBL/GenBank/DDBJ whole genome shotgun (WGS) entry which is preliminary data.</text>
</comment>
<evidence type="ECO:0000256" key="6">
    <source>
        <dbReference type="ARBA" id="ARBA00022989"/>
    </source>
</evidence>
<evidence type="ECO:0000256" key="4">
    <source>
        <dbReference type="ARBA" id="ARBA00022679"/>
    </source>
</evidence>
<evidence type="ECO:0000313" key="13">
    <source>
        <dbReference type="EMBL" id="PTX63582.1"/>
    </source>
</evidence>
<dbReference type="OrthoDB" id="9785031at2"/>
<evidence type="ECO:0000256" key="10">
    <source>
        <dbReference type="ARBA" id="ARBA00023264"/>
    </source>
</evidence>
<comment type="similarity">
    <text evidence="2 11">Belongs to the CDP-alcohol phosphatidyltransferase class-I family.</text>
</comment>
<keyword evidence="4 11" id="KW-0808">Transferase</keyword>
<dbReference type="AlphaFoldDB" id="A0A2T6C5L3"/>
<dbReference type="GO" id="GO:0016020">
    <property type="term" value="C:membrane"/>
    <property type="evidence" value="ECO:0007669"/>
    <property type="project" value="UniProtKB-SubCell"/>
</dbReference>
<feature type="transmembrane region" description="Helical" evidence="12">
    <location>
        <begin position="94"/>
        <end position="113"/>
    </location>
</feature>
<keyword evidence="10" id="KW-1208">Phospholipid metabolism</keyword>
<feature type="transmembrane region" description="Helical" evidence="12">
    <location>
        <begin position="125"/>
        <end position="144"/>
    </location>
</feature>
<reference evidence="13 14" key="1">
    <citation type="submission" date="2018-04" db="EMBL/GenBank/DDBJ databases">
        <title>Genomic Encyclopedia of Archaeal and Bacterial Type Strains, Phase II (KMG-II): from individual species to whole genera.</title>
        <authorList>
            <person name="Goeker M."/>
        </authorList>
    </citation>
    <scope>NUCLEOTIDE SEQUENCE [LARGE SCALE GENOMIC DNA]</scope>
    <source>
        <strain evidence="13 14">DSM 25731</strain>
    </source>
</reference>
<dbReference type="Gene3D" id="1.20.120.1760">
    <property type="match status" value="1"/>
</dbReference>
<dbReference type="Pfam" id="PF01066">
    <property type="entry name" value="CDP-OH_P_transf"/>
    <property type="match status" value="1"/>
</dbReference>
<evidence type="ECO:0000256" key="3">
    <source>
        <dbReference type="ARBA" id="ARBA00022516"/>
    </source>
</evidence>
<keyword evidence="3" id="KW-0444">Lipid biosynthesis</keyword>
<proteinExistence type="inferred from homology"/>
<evidence type="ECO:0000256" key="1">
    <source>
        <dbReference type="ARBA" id="ARBA00004141"/>
    </source>
</evidence>
<keyword evidence="7" id="KW-0443">Lipid metabolism</keyword>
<feature type="transmembrane region" description="Helical" evidence="12">
    <location>
        <begin position="70"/>
        <end position="88"/>
    </location>
</feature>
<sequence>MQKENIYNVPNFLSFYRLLTFPLILWFIYTEEANLFAIFLCVNLVTDILDGLIARSFNLQTNFGAKLDSLADNGTFIAAFLGIFMFKLQEMSQSIWMLWVFIGFFFLGLLVSFLKFKQYPTLHLYTTKIGGYVQGFFIFVLFAWSYNETLFYIAMILGYISHVEELIILLISNEMKTDAKGLYWVLWK</sequence>
<dbReference type="InterPro" id="IPR043130">
    <property type="entry name" value="CDP-OH_PTrfase_TM_dom"/>
</dbReference>
<evidence type="ECO:0000256" key="8">
    <source>
        <dbReference type="ARBA" id="ARBA00023136"/>
    </source>
</evidence>
<evidence type="ECO:0000313" key="14">
    <source>
        <dbReference type="Proteomes" id="UP000244090"/>
    </source>
</evidence>
<evidence type="ECO:0000256" key="7">
    <source>
        <dbReference type="ARBA" id="ARBA00023098"/>
    </source>
</evidence>
<evidence type="ECO:0000256" key="5">
    <source>
        <dbReference type="ARBA" id="ARBA00022692"/>
    </source>
</evidence>
<evidence type="ECO:0000256" key="2">
    <source>
        <dbReference type="ARBA" id="ARBA00010441"/>
    </source>
</evidence>
<evidence type="ECO:0000256" key="9">
    <source>
        <dbReference type="ARBA" id="ARBA00023209"/>
    </source>
</evidence>
<feature type="transmembrane region" description="Helical" evidence="12">
    <location>
        <begin position="150"/>
        <end position="171"/>
    </location>
</feature>
<protein>
    <submittedName>
        <fullName evidence="13">CDP-diacylglycerol--glycerol-3-phosphate 3-phosphatidyltransferase</fullName>
    </submittedName>
</protein>
<dbReference type="Proteomes" id="UP000244090">
    <property type="component" value="Unassembled WGS sequence"/>
</dbReference>
<dbReference type="PANTHER" id="PTHR14269">
    <property type="entry name" value="CDP-DIACYLGLYCEROL--GLYCEROL-3-PHOSPHATE 3-PHOSPHATIDYLTRANSFERASE-RELATED"/>
    <property type="match status" value="1"/>
</dbReference>
<organism evidence="13 14">
    <name type="scientific">Kordia periserrulae</name>
    <dbReference type="NCBI Taxonomy" id="701523"/>
    <lineage>
        <taxon>Bacteria</taxon>
        <taxon>Pseudomonadati</taxon>
        <taxon>Bacteroidota</taxon>
        <taxon>Flavobacteriia</taxon>
        <taxon>Flavobacteriales</taxon>
        <taxon>Flavobacteriaceae</taxon>
        <taxon>Kordia</taxon>
    </lineage>
</organism>
<dbReference type="RefSeq" id="WP_108112971.1">
    <property type="nucleotide sequence ID" value="NZ_QBKT01000001.1"/>
</dbReference>
<comment type="subcellular location">
    <subcellularLocation>
        <location evidence="1">Membrane</location>
        <topology evidence="1">Multi-pass membrane protein</topology>
    </subcellularLocation>
</comment>
<feature type="transmembrane region" description="Helical" evidence="12">
    <location>
        <begin position="12"/>
        <end position="29"/>
    </location>
</feature>
<name>A0A2T6C5L3_9FLAO</name>
<dbReference type="InterPro" id="IPR000462">
    <property type="entry name" value="CDP-OH_P_trans"/>
</dbReference>
<dbReference type="GO" id="GO:0046474">
    <property type="term" value="P:glycerophospholipid biosynthetic process"/>
    <property type="evidence" value="ECO:0007669"/>
    <property type="project" value="TreeGrafter"/>
</dbReference>
<keyword evidence="9" id="KW-0594">Phospholipid biosynthesis</keyword>
<dbReference type="InterPro" id="IPR050324">
    <property type="entry name" value="CDP-alcohol_PTase-I"/>
</dbReference>